<comment type="caution">
    <text evidence="1">The sequence shown here is derived from an EMBL/GenBank/DDBJ whole genome shotgun (WGS) entry which is preliminary data.</text>
</comment>
<dbReference type="EMBL" id="CABFNQ020000569">
    <property type="protein sequence ID" value="CAH0019567.1"/>
    <property type="molecule type" value="Genomic_DNA"/>
</dbReference>
<evidence type="ECO:0000313" key="1">
    <source>
        <dbReference type="EMBL" id="CAH0019567.1"/>
    </source>
</evidence>
<keyword evidence="2" id="KW-1185">Reference proteome</keyword>
<reference evidence="1" key="1">
    <citation type="submission" date="2021-10" db="EMBL/GenBank/DDBJ databases">
        <authorList>
            <person name="Piombo E."/>
        </authorList>
    </citation>
    <scope>NUCLEOTIDE SEQUENCE</scope>
</reference>
<dbReference type="AlphaFoldDB" id="A0A9N9YJH8"/>
<evidence type="ECO:0000313" key="2">
    <source>
        <dbReference type="Proteomes" id="UP000696573"/>
    </source>
</evidence>
<protein>
    <submittedName>
        <fullName evidence="1">Uncharacterized protein</fullName>
    </submittedName>
</protein>
<proteinExistence type="predicted"/>
<dbReference type="Proteomes" id="UP000696573">
    <property type="component" value="Unassembled WGS sequence"/>
</dbReference>
<name>A0A9N9YJH8_9HYPO</name>
<gene>
    <name evidence="1" type="ORF">CRHIZ90672A_00019085</name>
</gene>
<sequence>MLFNVTRIKFFNVTLVKLFGVTHFDSFVVALLHVLKATLGLAVHGLDDSHAGGDAHGSVDDFESSIPVVDNLILEIFGSGLDGFDDF</sequence>
<accession>A0A9N9YJH8</accession>
<organism evidence="1 2">
    <name type="scientific">Clonostachys rhizophaga</name>
    <dbReference type="NCBI Taxonomy" id="160324"/>
    <lineage>
        <taxon>Eukaryota</taxon>
        <taxon>Fungi</taxon>
        <taxon>Dikarya</taxon>
        <taxon>Ascomycota</taxon>
        <taxon>Pezizomycotina</taxon>
        <taxon>Sordariomycetes</taxon>
        <taxon>Hypocreomycetidae</taxon>
        <taxon>Hypocreales</taxon>
        <taxon>Bionectriaceae</taxon>
        <taxon>Clonostachys</taxon>
    </lineage>
</organism>